<keyword evidence="2" id="KW-0472">Membrane</keyword>
<evidence type="ECO:0000256" key="2">
    <source>
        <dbReference type="SAM" id="Phobius"/>
    </source>
</evidence>
<keyword evidence="2" id="KW-0812">Transmembrane</keyword>
<feature type="non-terminal residue" evidence="3">
    <location>
        <position position="1"/>
    </location>
</feature>
<feature type="region of interest" description="Disordered" evidence="1">
    <location>
        <begin position="161"/>
        <end position="202"/>
    </location>
</feature>
<evidence type="ECO:0000256" key="1">
    <source>
        <dbReference type="SAM" id="MobiDB-lite"/>
    </source>
</evidence>
<accession>A0ABR3N1Y5</accession>
<evidence type="ECO:0000313" key="4">
    <source>
        <dbReference type="Proteomes" id="UP001558613"/>
    </source>
</evidence>
<dbReference type="Proteomes" id="UP001558613">
    <property type="component" value="Unassembled WGS sequence"/>
</dbReference>
<sequence>PTVATSSHTTASVQSNAPSTEQNPHTTADLQSNASSVASKPYTTSALLNKTPTVATSSHTTASVQSNVLNVAASPHTTTALPSTNSQSGILNTNAAVPSNKKKYLWILLPVLCILLAVMIYLKFKCKKVQHRPEMTDSGTENASFQRTDSNKDGVMLLGVSKTSVGEDNESLPLNRKRSIMPLSSPPDPRSQAMGNPAGSTE</sequence>
<protein>
    <submittedName>
        <fullName evidence="3">Uncharacterized protein</fullName>
    </submittedName>
</protein>
<feature type="compositionally biased region" description="Polar residues" evidence="1">
    <location>
        <begin position="16"/>
        <end position="35"/>
    </location>
</feature>
<reference evidence="3 4" key="1">
    <citation type="submission" date="2023-09" db="EMBL/GenBank/DDBJ databases">
        <authorList>
            <person name="Wang M."/>
        </authorList>
    </citation>
    <scope>NUCLEOTIDE SEQUENCE [LARGE SCALE GENOMIC DNA]</scope>
    <source>
        <strain evidence="3">GT-2023</strain>
        <tissue evidence="3">Liver</tissue>
    </source>
</reference>
<feature type="compositionally biased region" description="Low complexity" evidence="1">
    <location>
        <begin position="1"/>
        <end position="15"/>
    </location>
</feature>
<dbReference type="EMBL" id="JAYMGO010000007">
    <property type="protein sequence ID" value="KAL1270889.1"/>
    <property type="molecule type" value="Genomic_DNA"/>
</dbReference>
<feature type="transmembrane region" description="Helical" evidence="2">
    <location>
        <begin position="104"/>
        <end position="122"/>
    </location>
</feature>
<gene>
    <name evidence="3" type="ORF">QQF64_029905</name>
</gene>
<proteinExistence type="predicted"/>
<evidence type="ECO:0000313" key="3">
    <source>
        <dbReference type="EMBL" id="KAL1270889.1"/>
    </source>
</evidence>
<comment type="caution">
    <text evidence="3">The sequence shown here is derived from an EMBL/GenBank/DDBJ whole genome shotgun (WGS) entry which is preliminary data.</text>
</comment>
<name>A0ABR3N1Y5_9TELE</name>
<feature type="region of interest" description="Disordered" evidence="1">
    <location>
        <begin position="1"/>
        <end position="35"/>
    </location>
</feature>
<keyword evidence="4" id="KW-1185">Reference proteome</keyword>
<organism evidence="3 4">
    <name type="scientific">Cirrhinus molitorella</name>
    <name type="common">mud carp</name>
    <dbReference type="NCBI Taxonomy" id="172907"/>
    <lineage>
        <taxon>Eukaryota</taxon>
        <taxon>Metazoa</taxon>
        <taxon>Chordata</taxon>
        <taxon>Craniata</taxon>
        <taxon>Vertebrata</taxon>
        <taxon>Euteleostomi</taxon>
        <taxon>Actinopterygii</taxon>
        <taxon>Neopterygii</taxon>
        <taxon>Teleostei</taxon>
        <taxon>Ostariophysi</taxon>
        <taxon>Cypriniformes</taxon>
        <taxon>Cyprinidae</taxon>
        <taxon>Labeoninae</taxon>
        <taxon>Labeonini</taxon>
        <taxon>Cirrhinus</taxon>
    </lineage>
</organism>
<keyword evidence="2" id="KW-1133">Transmembrane helix</keyword>